<reference evidence="2 3" key="1">
    <citation type="submission" date="2016-10" db="EMBL/GenBank/DDBJ databases">
        <authorList>
            <person name="de Groot N.N."/>
        </authorList>
    </citation>
    <scope>NUCLEOTIDE SEQUENCE [LARGE SCALE GENOMIC DNA]</scope>
    <source>
        <strain evidence="2 3">DSM 3857</strain>
    </source>
</reference>
<protein>
    <recommendedName>
        <fullName evidence="4">O-antigen ligase like membrane protein</fullName>
    </recommendedName>
</protein>
<dbReference type="EMBL" id="FOCE01000008">
    <property type="protein sequence ID" value="SEN84196.1"/>
    <property type="molecule type" value="Genomic_DNA"/>
</dbReference>
<evidence type="ECO:0000313" key="3">
    <source>
        <dbReference type="Proteomes" id="UP000198761"/>
    </source>
</evidence>
<keyword evidence="1" id="KW-0472">Membrane</keyword>
<keyword evidence="3" id="KW-1185">Reference proteome</keyword>
<dbReference type="STRING" id="933059.SAMN04488103_108104"/>
<feature type="transmembrane region" description="Helical" evidence="1">
    <location>
        <begin position="21"/>
        <end position="41"/>
    </location>
</feature>
<accession>A0A1H8JV78</accession>
<feature type="transmembrane region" description="Helical" evidence="1">
    <location>
        <begin position="355"/>
        <end position="383"/>
    </location>
</feature>
<feature type="transmembrane region" description="Helical" evidence="1">
    <location>
        <begin position="76"/>
        <end position="95"/>
    </location>
</feature>
<name>A0A1H8JV78_9RHOB</name>
<organism evidence="2 3">
    <name type="scientific">Gemmobacter aquatilis</name>
    <dbReference type="NCBI Taxonomy" id="933059"/>
    <lineage>
        <taxon>Bacteria</taxon>
        <taxon>Pseudomonadati</taxon>
        <taxon>Pseudomonadota</taxon>
        <taxon>Alphaproteobacteria</taxon>
        <taxon>Rhodobacterales</taxon>
        <taxon>Paracoccaceae</taxon>
        <taxon>Gemmobacter</taxon>
    </lineage>
</organism>
<sequence>MLAIWPVVVIVLFQRLPPDRALIWTILGAYLVLPPVIALNLPVVPDLGKNSIPALMALAMVLFARHEKISFLPDSAVGRALIAVFVLSPFATVLTNGEAVQAGPTQLQGMAIYDSVAAVANQAIAVLPYFLARRYLGTDEAMRNMLRALVAGGLAYSLPMLIELRMSPQMNVWVYGFMQHDFTQTIRFGGYRPMVFLPHGLWLAFFVLMTSVSALLLLREAPVQERGKRLMIWLYLTAMLVLAKSAGPLVYGVGLSLLILLAPRRMQVLVAAVLAVMVITYPLLRGLHLVPLDAILNLAGSASAERADSLQFRIENEEALLAHASLKPWFGWGGYGRNLLYDPVTGEMASVSDGGWIIVLGIYGWLGYIVQFGLLILPLLLLAGQAMRRGVTVAAPVAGVALLLAANLVDLLPNATLIPFTWLMAGAVLGRAEAMARERAGTSRTARSGIPRTRTIL</sequence>
<feature type="transmembrane region" description="Helical" evidence="1">
    <location>
        <begin position="115"/>
        <end position="132"/>
    </location>
</feature>
<feature type="transmembrane region" description="Helical" evidence="1">
    <location>
        <begin position="200"/>
        <end position="218"/>
    </location>
</feature>
<dbReference type="RefSeq" id="WP_091302407.1">
    <property type="nucleotide sequence ID" value="NZ_FOCE01000008.1"/>
</dbReference>
<dbReference type="AlphaFoldDB" id="A0A1H8JV78"/>
<feature type="transmembrane region" description="Helical" evidence="1">
    <location>
        <begin position="47"/>
        <end position="64"/>
    </location>
</feature>
<dbReference type="OrthoDB" id="7595044at2"/>
<evidence type="ECO:0000256" key="1">
    <source>
        <dbReference type="SAM" id="Phobius"/>
    </source>
</evidence>
<keyword evidence="1" id="KW-0812">Transmembrane</keyword>
<dbReference type="Proteomes" id="UP000198761">
    <property type="component" value="Unassembled WGS sequence"/>
</dbReference>
<evidence type="ECO:0008006" key="4">
    <source>
        <dbReference type="Google" id="ProtNLM"/>
    </source>
</evidence>
<keyword evidence="1" id="KW-1133">Transmembrane helix</keyword>
<feature type="transmembrane region" description="Helical" evidence="1">
    <location>
        <begin position="266"/>
        <end position="284"/>
    </location>
</feature>
<proteinExistence type="predicted"/>
<feature type="transmembrane region" description="Helical" evidence="1">
    <location>
        <begin position="230"/>
        <end position="260"/>
    </location>
</feature>
<gene>
    <name evidence="2" type="ORF">SAMN04488103_108104</name>
</gene>
<evidence type="ECO:0000313" key="2">
    <source>
        <dbReference type="EMBL" id="SEN84196.1"/>
    </source>
</evidence>
<feature type="transmembrane region" description="Helical" evidence="1">
    <location>
        <begin position="390"/>
        <end position="409"/>
    </location>
</feature>